<reference evidence="2 3" key="1">
    <citation type="submission" date="2019-12" db="EMBL/GenBank/DDBJ databases">
        <title>A genome sequence resource for the geographically widespread anthracnose pathogen Colletotrichum asianum.</title>
        <authorList>
            <person name="Meng Y."/>
        </authorList>
    </citation>
    <scope>NUCLEOTIDE SEQUENCE [LARGE SCALE GENOMIC DNA]</scope>
    <source>
        <strain evidence="2 3">ICMP 18580</strain>
    </source>
</reference>
<sequence>MEQESQHGPNERQSRSRDGGCDSRPSHFRDPSRFGDESRSVRAGTGAGPFRMRGPRGSLSTCMDCATR</sequence>
<comment type="caution">
    <text evidence="2">The sequence shown here is derived from an EMBL/GenBank/DDBJ whole genome shotgun (WGS) entry which is preliminary data.</text>
</comment>
<protein>
    <submittedName>
        <fullName evidence="2">Uncharacterized protein</fullName>
    </submittedName>
</protein>
<gene>
    <name evidence="2" type="ORF">GQ607_014520</name>
</gene>
<proteinExistence type="predicted"/>
<dbReference type="AlphaFoldDB" id="A0A8H3VZE8"/>
<name>A0A8H3VZE8_9PEZI</name>
<organism evidence="2 3">
    <name type="scientific">Colletotrichum asianum</name>
    <dbReference type="NCBI Taxonomy" id="702518"/>
    <lineage>
        <taxon>Eukaryota</taxon>
        <taxon>Fungi</taxon>
        <taxon>Dikarya</taxon>
        <taxon>Ascomycota</taxon>
        <taxon>Pezizomycotina</taxon>
        <taxon>Sordariomycetes</taxon>
        <taxon>Hypocreomycetidae</taxon>
        <taxon>Glomerellales</taxon>
        <taxon>Glomerellaceae</taxon>
        <taxon>Colletotrichum</taxon>
        <taxon>Colletotrichum gloeosporioides species complex</taxon>
    </lineage>
</organism>
<evidence type="ECO:0000313" key="2">
    <source>
        <dbReference type="EMBL" id="KAF0318283.1"/>
    </source>
</evidence>
<keyword evidence="3" id="KW-1185">Reference proteome</keyword>
<dbReference type="EMBL" id="WOWK01000113">
    <property type="protein sequence ID" value="KAF0318283.1"/>
    <property type="molecule type" value="Genomic_DNA"/>
</dbReference>
<feature type="compositionally biased region" description="Basic and acidic residues" evidence="1">
    <location>
        <begin position="9"/>
        <end position="40"/>
    </location>
</feature>
<dbReference type="Proteomes" id="UP000434172">
    <property type="component" value="Unassembled WGS sequence"/>
</dbReference>
<accession>A0A8H3VZE8</accession>
<feature type="region of interest" description="Disordered" evidence="1">
    <location>
        <begin position="1"/>
        <end position="68"/>
    </location>
</feature>
<evidence type="ECO:0000256" key="1">
    <source>
        <dbReference type="SAM" id="MobiDB-lite"/>
    </source>
</evidence>
<evidence type="ECO:0000313" key="3">
    <source>
        <dbReference type="Proteomes" id="UP000434172"/>
    </source>
</evidence>